<protein>
    <recommendedName>
        <fullName evidence="3">Tetracyclin repressor-like C-terminal domain-containing protein</fullName>
    </recommendedName>
</protein>
<sequence length="69" mass="7619">MRAAIKEGPLRRGIDIDAAIDLLYGSLYYRLLLGSDTLDERFVARAFRQFVTGHGTSRLVSMENASDAG</sequence>
<organism evidence="4">
    <name type="scientific">Acidobacterium capsulatum</name>
    <dbReference type="NCBI Taxonomy" id="33075"/>
    <lineage>
        <taxon>Bacteria</taxon>
        <taxon>Pseudomonadati</taxon>
        <taxon>Acidobacteriota</taxon>
        <taxon>Terriglobia</taxon>
        <taxon>Terriglobales</taxon>
        <taxon>Acidobacteriaceae</taxon>
        <taxon>Acidobacterium</taxon>
    </lineage>
</organism>
<accession>A0A7V4XTS8</accession>
<dbReference type="InterPro" id="IPR011075">
    <property type="entry name" value="TetR_C"/>
</dbReference>
<comment type="caution">
    <text evidence="4">The sequence shown here is derived from an EMBL/GenBank/DDBJ whole genome shotgun (WGS) entry which is preliminary data.</text>
</comment>
<dbReference type="InterPro" id="IPR036271">
    <property type="entry name" value="Tet_transcr_reg_TetR-rel_C_sf"/>
</dbReference>
<keyword evidence="2" id="KW-0804">Transcription</keyword>
<dbReference type="EMBL" id="DTKL01000062">
    <property type="protein sequence ID" value="HGY94955.1"/>
    <property type="molecule type" value="Genomic_DNA"/>
</dbReference>
<gene>
    <name evidence="4" type="ORF">ENW50_09785</name>
</gene>
<dbReference type="SUPFAM" id="SSF48498">
    <property type="entry name" value="Tetracyclin repressor-like, C-terminal domain"/>
    <property type="match status" value="1"/>
</dbReference>
<evidence type="ECO:0000313" key="4">
    <source>
        <dbReference type="EMBL" id="HGY94955.1"/>
    </source>
</evidence>
<proteinExistence type="predicted"/>
<keyword evidence="1" id="KW-0805">Transcription regulation</keyword>
<feature type="domain" description="Tetracyclin repressor-like C-terminal" evidence="3">
    <location>
        <begin position="2"/>
        <end position="47"/>
    </location>
</feature>
<dbReference type="Gene3D" id="1.10.357.10">
    <property type="entry name" value="Tetracycline Repressor, domain 2"/>
    <property type="match status" value="1"/>
</dbReference>
<dbReference type="AlphaFoldDB" id="A0A7V4XTS8"/>
<evidence type="ECO:0000256" key="2">
    <source>
        <dbReference type="ARBA" id="ARBA00023163"/>
    </source>
</evidence>
<reference evidence="4" key="1">
    <citation type="journal article" date="2020" name="mSystems">
        <title>Genome- and Community-Level Interaction Insights into Carbon Utilization and Element Cycling Functions of Hydrothermarchaeota in Hydrothermal Sediment.</title>
        <authorList>
            <person name="Zhou Z."/>
            <person name="Liu Y."/>
            <person name="Xu W."/>
            <person name="Pan J."/>
            <person name="Luo Z.H."/>
            <person name="Li M."/>
        </authorList>
    </citation>
    <scope>NUCLEOTIDE SEQUENCE [LARGE SCALE GENOMIC DNA]</scope>
    <source>
        <strain evidence="4">SpSt-855</strain>
    </source>
</reference>
<name>A0A7V4XTS8_9BACT</name>
<evidence type="ECO:0000259" key="3">
    <source>
        <dbReference type="Pfam" id="PF16859"/>
    </source>
</evidence>
<dbReference type="Pfam" id="PF16859">
    <property type="entry name" value="TetR_C_11"/>
    <property type="match status" value="1"/>
</dbReference>
<evidence type="ECO:0000256" key="1">
    <source>
        <dbReference type="ARBA" id="ARBA00023015"/>
    </source>
</evidence>